<reference evidence="1" key="1">
    <citation type="submission" date="2023-05" db="EMBL/GenBank/DDBJ databases">
        <authorList>
            <consortium name="ELIXIR-Norway"/>
        </authorList>
    </citation>
    <scope>NUCLEOTIDE SEQUENCE</scope>
</reference>
<protein>
    <submittedName>
        <fullName evidence="1">Uncharacterized protein</fullName>
    </submittedName>
</protein>
<evidence type="ECO:0000313" key="1">
    <source>
        <dbReference type="EMBL" id="CAI9690788.1"/>
    </source>
</evidence>
<name>A0ACB0DR60_RANTA</name>
<sequence>MNRPIGLQSNFKRHCFLLPTKLRCSSPGTGFLTAHGAELVSTSLQCCKTTPPPPLAPQRESRSARQPGSGDLCESALRPRAARAPAPCAQRGAGRVLDTPLLLEAAYEAPSRVQLPTTPRGLKSPQQQAHPYPPCQRFSPLNFPTLEEALVPKEQQGPASTTGVTARLGRSGRGGKSAGTRPVANPLDHGGKGEPDRSYLLLRLEVGKMDAELVTLV</sequence>
<proteinExistence type="predicted"/>
<dbReference type="Proteomes" id="UP001162501">
    <property type="component" value="Chromosome 1"/>
</dbReference>
<organism evidence="1 2">
    <name type="scientific">Rangifer tarandus platyrhynchus</name>
    <name type="common">Svalbard reindeer</name>
    <dbReference type="NCBI Taxonomy" id="3082113"/>
    <lineage>
        <taxon>Eukaryota</taxon>
        <taxon>Metazoa</taxon>
        <taxon>Chordata</taxon>
        <taxon>Craniata</taxon>
        <taxon>Vertebrata</taxon>
        <taxon>Euteleostomi</taxon>
        <taxon>Mammalia</taxon>
        <taxon>Eutheria</taxon>
        <taxon>Laurasiatheria</taxon>
        <taxon>Artiodactyla</taxon>
        <taxon>Ruminantia</taxon>
        <taxon>Pecora</taxon>
        <taxon>Cervidae</taxon>
        <taxon>Odocoileinae</taxon>
        <taxon>Rangifer</taxon>
    </lineage>
</organism>
<evidence type="ECO:0000313" key="2">
    <source>
        <dbReference type="Proteomes" id="UP001162501"/>
    </source>
</evidence>
<dbReference type="EMBL" id="OX596085">
    <property type="protein sequence ID" value="CAI9690788.1"/>
    <property type="molecule type" value="Genomic_DNA"/>
</dbReference>
<gene>
    <name evidence="1" type="ORF">MRATA1EN3_LOCUS2001</name>
</gene>
<accession>A0ACB0DR60</accession>